<reference evidence="2" key="1">
    <citation type="submission" date="2024-07" db="EMBL/GenBank/DDBJ databases">
        <title>Two chromosome-level genome assemblies of Korean endemic species Abeliophyllum distichum and Forsythia ovata (Oleaceae).</title>
        <authorList>
            <person name="Jang H."/>
        </authorList>
    </citation>
    <scope>NUCLEOTIDE SEQUENCE [LARGE SCALE GENOMIC DNA]</scope>
</reference>
<proteinExistence type="predicted"/>
<organism evidence="1 2">
    <name type="scientific">Abeliophyllum distichum</name>
    <dbReference type="NCBI Taxonomy" id="126358"/>
    <lineage>
        <taxon>Eukaryota</taxon>
        <taxon>Viridiplantae</taxon>
        <taxon>Streptophyta</taxon>
        <taxon>Embryophyta</taxon>
        <taxon>Tracheophyta</taxon>
        <taxon>Spermatophyta</taxon>
        <taxon>Magnoliopsida</taxon>
        <taxon>eudicotyledons</taxon>
        <taxon>Gunneridae</taxon>
        <taxon>Pentapetalae</taxon>
        <taxon>asterids</taxon>
        <taxon>lamiids</taxon>
        <taxon>Lamiales</taxon>
        <taxon>Oleaceae</taxon>
        <taxon>Forsythieae</taxon>
        <taxon>Abeliophyllum</taxon>
    </lineage>
</organism>
<keyword evidence="2" id="KW-1185">Reference proteome</keyword>
<name>A0ABD1RH23_9LAMI</name>
<sequence length="131" mass="14058">MEHAAPEMALRAGCSVAASDAACSCSAVVGASGCHFAVPEIALQSRDTVDGGAISGIEKPASITDAISPDNRRNFEKWECSNRMSLMIIKHDIPEAFRDAVSEEVTDAKKFLAEIEKRFAKNDKVETSTLL</sequence>
<dbReference type="AlphaFoldDB" id="A0ABD1RH23"/>
<accession>A0ABD1RH23</accession>
<protein>
    <submittedName>
        <fullName evidence="1">Uncharacterized protein</fullName>
    </submittedName>
</protein>
<gene>
    <name evidence="1" type="ORF">Adt_31230</name>
</gene>
<dbReference type="Proteomes" id="UP001604336">
    <property type="component" value="Unassembled WGS sequence"/>
</dbReference>
<evidence type="ECO:0000313" key="1">
    <source>
        <dbReference type="EMBL" id="KAL2486474.1"/>
    </source>
</evidence>
<evidence type="ECO:0000313" key="2">
    <source>
        <dbReference type="Proteomes" id="UP001604336"/>
    </source>
</evidence>
<comment type="caution">
    <text evidence="1">The sequence shown here is derived from an EMBL/GenBank/DDBJ whole genome shotgun (WGS) entry which is preliminary data.</text>
</comment>
<dbReference type="EMBL" id="JBFOLK010000009">
    <property type="protein sequence ID" value="KAL2486474.1"/>
    <property type="molecule type" value="Genomic_DNA"/>
</dbReference>